<evidence type="ECO:0000313" key="8">
    <source>
        <dbReference type="EMBL" id="QED29449.1"/>
    </source>
</evidence>
<protein>
    <recommendedName>
        <fullName evidence="2 5">Cell shape-determining protein MreC</fullName>
    </recommendedName>
    <alternativeName>
        <fullName evidence="4 5">Cell shape protein MreC</fullName>
    </alternativeName>
</protein>
<dbReference type="InterPro" id="IPR042175">
    <property type="entry name" value="Cell/Rod_MreC_2"/>
</dbReference>
<dbReference type="OrthoDB" id="9808025at2"/>
<accession>A0A5B8Y1A2</accession>
<keyword evidence="6" id="KW-0175">Coiled coil</keyword>
<feature type="domain" description="Rod shape-determining protein MreC beta-barrel core" evidence="7">
    <location>
        <begin position="125"/>
        <end position="275"/>
    </location>
</feature>
<dbReference type="Pfam" id="PF04085">
    <property type="entry name" value="MreC"/>
    <property type="match status" value="1"/>
</dbReference>
<keyword evidence="3 5" id="KW-0133">Cell shape</keyword>
<sequence>MNVFWNQHRSKLALGVLIISAFALIATSSGSEVGTKTPLLTKITLLPATPALGVSSASILAVTGFIDSFLESELEVENRELQLENARLREEKARLIGVLQENERLRRVLELRTRRPEFDLTPAKVIARDTSPYFRVLHIRIALEPESPIEPRMPVISAQGLVGQVHRVFDKYAEVIIVSDPRHRVDAIAQRTRAQAVVEGLGHDSDYFAKLSYLRDSDEVRPGDLMVTSGMGEFMPKELVIGTVKEVQSAQRGLFQEATIEPAVDFSRLEEVFVLTGVR</sequence>
<dbReference type="GO" id="GO:0005886">
    <property type="term" value="C:plasma membrane"/>
    <property type="evidence" value="ECO:0007669"/>
    <property type="project" value="TreeGrafter"/>
</dbReference>
<feature type="coiled-coil region" evidence="6">
    <location>
        <begin position="71"/>
        <end position="98"/>
    </location>
</feature>
<dbReference type="RefSeq" id="WP_146962682.1">
    <property type="nucleotide sequence ID" value="NZ_CP042467.1"/>
</dbReference>
<evidence type="ECO:0000256" key="4">
    <source>
        <dbReference type="ARBA" id="ARBA00032089"/>
    </source>
</evidence>
<proteinExistence type="inferred from homology"/>
<dbReference type="KEGG" id="bbae:FRD01_19860"/>
<dbReference type="PANTHER" id="PTHR34138">
    <property type="entry name" value="CELL SHAPE-DETERMINING PROTEIN MREC"/>
    <property type="match status" value="1"/>
</dbReference>
<comment type="function">
    <text evidence="5">Involved in formation and maintenance of cell shape.</text>
</comment>
<dbReference type="NCBIfam" id="TIGR00219">
    <property type="entry name" value="mreC"/>
    <property type="match status" value="1"/>
</dbReference>
<evidence type="ECO:0000256" key="1">
    <source>
        <dbReference type="ARBA" id="ARBA00009369"/>
    </source>
</evidence>
<evidence type="ECO:0000256" key="5">
    <source>
        <dbReference type="PIRNR" id="PIRNR038471"/>
    </source>
</evidence>
<dbReference type="EMBL" id="CP042467">
    <property type="protein sequence ID" value="QED29449.1"/>
    <property type="molecule type" value="Genomic_DNA"/>
</dbReference>
<evidence type="ECO:0000259" key="7">
    <source>
        <dbReference type="Pfam" id="PF04085"/>
    </source>
</evidence>
<evidence type="ECO:0000256" key="3">
    <source>
        <dbReference type="ARBA" id="ARBA00022960"/>
    </source>
</evidence>
<keyword evidence="9" id="KW-1185">Reference proteome</keyword>
<reference evidence="8 9" key="1">
    <citation type="submission" date="2019-08" db="EMBL/GenBank/DDBJ databases">
        <authorList>
            <person name="Liang Q."/>
        </authorList>
    </citation>
    <scope>NUCLEOTIDE SEQUENCE [LARGE SCALE GENOMIC DNA]</scope>
    <source>
        <strain evidence="8 9">V1718</strain>
    </source>
</reference>
<organism evidence="8 9">
    <name type="scientific">Microvenator marinus</name>
    <dbReference type="NCBI Taxonomy" id="2600177"/>
    <lineage>
        <taxon>Bacteria</taxon>
        <taxon>Deltaproteobacteria</taxon>
        <taxon>Bradymonadales</taxon>
        <taxon>Microvenatoraceae</taxon>
        <taxon>Microvenator</taxon>
    </lineage>
</organism>
<dbReference type="GO" id="GO:0008360">
    <property type="term" value="P:regulation of cell shape"/>
    <property type="evidence" value="ECO:0007669"/>
    <property type="project" value="UniProtKB-KW"/>
</dbReference>
<dbReference type="PIRSF" id="PIRSF038471">
    <property type="entry name" value="MreC"/>
    <property type="match status" value="1"/>
</dbReference>
<evidence type="ECO:0000313" key="9">
    <source>
        <dbReference type="Proteomes" id="UP000321595"/>
    </source>
</evidence>
<name>A0A5B8Y1A2_9DELT</name>
<comment type="similarity">
    <text evidence="1 5">Belongs to the MreC family.</text>
</comment>
<dbReference type="InterPro" id="IPR007221">
    <property type="entry name" value="MreC"/>
</dbReference>
<dbReference type="Proteomes" id="UP000321595">
    <property type="component" value="Chromosome"/>
</dbReference>
<dbReference type="AlphaFoldDB" id="A0A5B8Y1A2"/>
<dbReference type="Gene3D" id="2.40.10.350">
    <property type="entry name" value="Rod shape-determining protein MreC, domain 2"/>
    <property type="match status" value="1"/>
</dbReference>
<dbReference type="InterPro" id="IPR055342">
    <property type="entry name" value="MreC_beta-barrel_core"/>
</dbReference>
<dbReference type="PANTHER" id="PTHR34138:SF1">
    <property type="entry name" value="CELL SHAPE-DETERMINING PROTEIN MREC"/>
    <property type="match status" value="1"/>
</dbReference>
<evidence type="ECO:0000256" key="6">
    <source>
        <dbReference type="SAM" id="Coils"/>
    </source>
</evidence>
<evidence type="ECO:0000256" key="2">
    <source>
        <dbReference type="ARBA" id="ARBA00013855"/>
    </source>
</evidence>
<dbReference type="InterPro" id="IPR042177">
    <property type="entry name" value="Cell/Rod_1"/>
</dbReference>
<dbReference type="Gene3D" id="2.40.10.340">
    <property type="entry name" value="Rod shape-determining protein MreC, domain 1"/>
    <property type="match status" value="1"/>
</dbReference>
<gene>
    <name evidence="8" type="primary">mreC</name>
    <name evidence="8" type="ORF">FRD01_19860</name>
</gene>